<gene>
    <name evidence="1" type="ORF">PPNO1_LOCUS6037</name>
</gene>
<dbReference type="EMBL" id="CALLCH030000015">
    <property type="protein sequence ID" value="CAI4216382.1"/>
    <property type="molecule type" value="Genomic_DNA"/>
</dbReference>
<organism evidence="1 2">
    <name type="scientific">Parascedosporium putredinis</name>
    <dbReference type="NCBI Taxonomy" id="1442378"/>
    <lineage>
        <taxon>Eukaryota</taxon>
        <taxon>Fungi</taxon>
        <taxon>Dikarya</taxon>
        <taxon>Ascomycota</taxon>
        <taxon>Pezizomycotina</taxon>
        <taxon>Sordariomycetes</taxon>
        <taxon>Hypocreomycetidae</taxon>
        <taxon>Microascales</taxon>
        <taxon>Microascaceae</taxon>
        <taxon>Parascedosporium</taxon>
    </lineage>
</organism>
<accession>A0A9P1H450</accession>
<proteinExistence type="predicted"/>
<dbReference type="GO" id="GO:0061630">
    <property type="term" value="F:ubiquitin protein ligase activity"/>
    <property type="evidence" value="ECO:0007669"/>
    <property type="project" value="TreeGrafter"/>
</dbReference>
<evidence type="ECO:0000313" key="2">
    <source>
        <dbReference type="Proteomes" id="UP000838763"/>
    </source>
</evidence>
<dbReference type="PANTHER" id="PTHR31531:SF2">
    <property type="entry name" value="E3 UBIQUITIN-PROTEIN LIGASE E3D"/>
    <property type="match status" value="1"/>
</dbReference>
<dbReference type="GO" id="GO:0051865">
    <property type="term" value="P:protein autoubiquitination"/>
    <property type="evidence" value="ECO:0007669"/>
    <property type="project" value="TreeGrafter"/>
</dbReference>
<dbReference type="GO" id="GO:0000209">
    <property type="term" value="P:protein polyubiquitination"/>
    <property type="evidence" value="ECO:0007669"/>
    <property type="project" value="TreeGrafter"/>
</dbReference>
<name>A0A9P1H450_9PEZI</name>
<comment type="caution">
    <text evidence="1">The sequence shown here is derived from an EMBL/GenBank/DDBJ whole genome shotgun (WGS) entry which is preliminary data.</text>
</comment>
<dbReference type="GO" id="GO:0005634">
    <property type="term" value="C:nucleus"/>
    <property type="evidence" value="ECO:0007669"/>
    <property type="project" value="TreeGrafter"/>
</dbReference>
<protein>
    <submittedName>
        <fullName evidence="1">Uncharacterized protein</fullName>
    </submittedName>
</protein>
<dbReference type="GO" id="GO:0030332">
    <property type="term" value="F:cyclin binding"/>
    <property type="evidence" value="ECO:0007669"/>
    <property type="project" value="TreeGrafter"/>
</dbReference>
<dbReference type="PANTHER" id="PTHR31531">
    <property type="entry name" value="E3 UBIQUITIN-PROTEIN LIGASE E3D FAMILY MEMBER"/>
    <property type="match status" value="1"/>
</dbReference>
<evidence type="ECO:0000313" key="1">
    <source>
        <dbReference type="EMBL" id="CAI4216382.1"/>
    </source>
</evidence>
<reference evidence="1" key="1">
    <citation type="submission" date="2022-11" db="EMBL/GenBank/DDBJ databases">
        <authorList>
            <person name="Scott C."/>
            <person name="Bruce N."/>
        </authorList>
    </citation>
    <scope>NUCLEOTIDE SEQUENCE</scope>
</reference>
<dbReference type="Pfam" id="PF09814">
    <property type="entry name" value="HECT_2"/>
    <property type="match status" value="1"/>
</dbReference>
<dbReference type="AlphaFoldDB" id="A0A9P1H450"/>
<dbReference type="InterPro" id="IPR019193">
    <property type="entry name" value="UBQ-conj_enz_E2-bd_prot"/>
</dbReference>
<sequence>MLFRFMRTISLMGFGRLSCKPRTSESRDSSHPRGLHNVTCAKCDMDVGVLSTERHSISLFKWQATCETMTHSRAPTAPECLAATLLASFSRSGSAKAVVLPIFYESPVEVKSGDIRPPHAEQVLHLWMLNTSISYSSSEEAEGPKNAIKLLYRIIDRDTADKLTEPVTSDIQDLSFARDALDQSISYLDQSNLLLPEDQRRYNGFKVGLLIKYSDKN</sequence>
<dbReference type="GO" id="GO:0043161">
    <property type="term" value="P:proteasome-mediated ubiquitin-dependent protein catabolic process"/>
    <property type="evidence" value="ECO:0007669"/>
    <property type="project" value="TreeGrafter"/>
</dbReference>
<dbReference type="Proteomes" id="UP000838763">
    <property type="component" value="Unassembled WGS sequence"/>
</dbReference>
<dbReference type="GO" id="GO:0031624">
    <property type="term" value="F:ubiquitin conjugating enzyme binding"/>
    <property type="evidence" value="ECO:0007669"/>
    <property type="project" value="TreeGrafter"/>
</dbReference>
<keyword evidence="2" id="KW-1185">Reference proteome</keyword>
<dbReference type="GO" id="GO:0000151">
    <property type="term" value="C:ubiquitin ligase complex"/>
    <property type="evidence" value="ECO:0007669"/>
    <property type="project" value="TreeGrafter"/>
</dbReference>
<dbReference type="OrthoDB" id="66510at2759"/>
<dbReference type="GO" id="GO:0005829">
    <property type="term" value="C:cytosol"/>
    <property type="evidence" value="ECO:0007669"/>
    <property type="project" value="TreeGrafter"/>
</dbReference>
<dbReference type="GO" id="GO:0006513">
    <property type="term" value="P:protein monoubiquitination"/>
    <property type="evidence" value="ECO:0007669"/>
    <property type="project" value="TreeGrafter"/>
</dbReference>